<evidence type="ECO:0000256" key="5">
    <source>
        <dbReference type="ARBA" id="ARBA00022989"/>
    </source>
</evidence>
<dbReference type="Proteomes" id="UP000646478">
    <property type="component" value="Unassembled WGS sequence"/>
</dbReference>
<keyword evidence="9" id="KW-1185">Reference proteome</keyword>
<evidence type="ECO:0000313" key="9">
    <source>
        <dbReference type="Proteomes" id="UP000646478"/>
    </source>
</evidence>
<evidence type="ECO:0000256" key="7">
    <source>
        <dbReference type="SAM" id="Phobius"/>
    </source>
</evidence>
<dbReference type="PANTHER" id="PTHR33452">
    <property type="entry name" value="OXIDOREDUCTASE CATD-RELATED"/>
    <property type="match status" value="1"/>
</dbReference>
<accession>A0A916S361</accession>
<comment type="similarity">
    <text evidence="2">Belongs to the DoxX family.</text>
</comment>
<feature type="transmembrane region" description="Helical" evidence="7">
    <location>
        <begin position="124"/>
        <end position="149"/>
    </location>
</feature>
<name>A0A916S361_9HYPH</name>
<evidence type="ECO:0000256" key="4">
    <source>
        <dbReference type="ARBA" id="ARBA00022692"/>
    </source>
</evidence>
<dbReference type="AlphaFoldDB" id="A0A916S361"/>
<dbReference type="PANTHER" id="PTHR33452:SF1">
    <property type="entry name" value="INNER MEMBRANE PROTEIN YPHA-RELATED"/>
    <property type="match status" value="1"/>
</dbReference>
<comment type="subcellular location">
    <subcellularLocation>
        <location evidence="1">Cell membrane</location>
        <topology evidence="1">Multi-pass membrane protein</topology>
    </subcellularLocation>
</comment>
<keyword evidence="5 7" id="KW-1133">Transmembrane helix</keyword>
<dbReference type="Pfam" id="PF07681">
    <property type="entry name" value="DoxX"/>
    <property type="match status" value="1"/>
</dbReference>
<evidence type="ECO:0008006" key="10">
    <source>
        <dbReference type="Google" id="ProtNLM"/>
    </source>
</evidence>
<keyword evidence="4 7" id="KW-0812">Transmembrane</keyword>
<dbReference type="GO" id="GO:0005886">
    <property type="term" value="C:plasma membrane"/>
    <property type="evidence" value="ECO:0007669"/>
    <property type="project" value="UniProtKB-SubCell"/>
</dbReference>
<dbReference type="RefSeq" id="WP_188821482.1">
    <property type="nucleotide sequence ID" value="NZ_BMHH01000002.1"/>
</dbReference>
<dbReference type="EMBL" id="BMHH01000002">
    <property type="protein sequence ID" value="GGA82079.1"/>
    <property type="molecule type" value="Genomic_DNA"/>
</dbReference>
<protein>
    <recommendedName>
        <fullName evidence="10">DoxX family protein</fullName>
    </recommendedName>
</protein>
<evidence type="ECO:0000256" key="3">
    <source>
        <dbReference type="ARBA" id="ARBA00022475"/>
    </source>
</evidence>
<keyword evidence="3" id="KW-1003">Cell membrane</keyword>
<proteinExistence type="inferred from homology"/>
<comment type="caution">
    <text evidence="8">The sequence shown here is derived from an EMBL/GenBank/DDBJ whole genome shotgun (WGS) entry which is preliminary data.</text>
</comment>
<evidence type="ECO:0000256" key="1">
    <source>
        <dbReference type="ARBA" id="ARBA00004651"/>
    </source>
</evidence>
<feature type="transmembrane region" description="Helical" evidence="7">
    <location>
        <begin position="74"/>
        <end position="103"/>
    </location>
</feature>
<evidence type="ECO:0000256" key="2">
    <source>
        <dbReference type="ARBA" id="ARBA00006679"/>
    </source>
</evidence>
<reference evidence="8" key="2">
    <citation type="submission" date="2020-09" db="EMBL/GenBank/DDBJ databases">
        <authorList>
            <person name="Sun Q."/>
            <person name="Zhou Y."/>
        </authorList>
    </citation>
    <scope>NUCLEOTIDE SEQUENCE</scope>
    <source>
        <strain evidence="8">CGMCC 1.15082</strain>
    </source>
</reference>
<keyword evidence="6 7" id="KW-0472">Membrane</keyword>
<gene>
    <name evidence="8" type="ORF">GCM10011491_06840</name>
</gene>
<organism evidence="8 9">
    <name type="scientific">Brucella endophytica</name>
    <dbReference type="NCBI Taxonomy" id="1963359"/>
    <lineage>
        <taxon>Bacteria</taxon>
        <taxon>Pseudomonadati</taxon>
        <taxon>Pseudomonadota</taxon>
        <taxon>Alphaproteobacteria</taxon>
        <taxon>Hyphomicrobiales</taxon>
        <taxon>Brucellaceae</taxon>
        <taxon>Brucella/Ochrobactrum group</taxon>
        <taxon>Brucella</taxon>
    </lineage>
</organism>
<evidence type="ECO:0000313" key="8">
    <source>
        <dbReference type="EMBL" id="GGA82079.1"/>
    </source>
</evidence>
<sequence>MSIDNIVADILFKGLGGADIALTLNRVATGLFFAFCGYHKLFNPQRHITFVEELKRCGIPWIGFNQWWVPLVEFMAGMAVAIGFLTPLAALGLLVVILVAVALTGRQRVEIYKPIDEADRLDDWLYLPETLYAIMLIVIVTGGSGPYSLDAVILHWLH</sequence>
<dbReference type="InterPro" id="IPR032808">
    <property type="entry name" value="DoxX"/>
</dbReference>
<reference evidence="8" key="1">
    <citation type="journal article" date="2014" name="Int. J. Syst. Evol. Microbiol.">
        <title>Complete genome sequence of Corynebacterium casei LMG S-19264T (=DSM 44701T), isolated from a smear-ripened cheese.</title>
        <authorList>
            <consortium name="US DOE Joint Genome Institute (JGI-PGF)"/>
            <person name="Walter F."/>
            <person name="Albersmeier A."/>
            <person name="Kalinowski J."/>
            <person name="Ruckert C."/>
        </authorList>
    </citation>
    <scope>NUCLEOTIDE SEQUENCE</scope>
    <source>
        <strain evidence="8">CGMCC 1.15082</strain>
    </source>
</reference>
<dbReference type="InterPro" id="IPR051907">
    <property type="entry name" value="DoxX-like_oxidoreductase"/>
</dbReference>
<evidence type="ECO:0000256" key="6">
    <source>
        <dbReference type="ARBA" id="ARBA00023136"/>
    </source>
</evidence>